<gene>
    <name evidence="2" type="ORF">ETAA1_61810</name>
</gene>
<keyword evidence="3" id="KW-1185">Reference proteome</keyword>
<organism evidence="2 3">
    <name type="scientific">Urbifossiella limnaea</name>
    <dbReference type="NCBI Taxonomy" id="2528023"/>
    <lineage>
        <taxon>Bacteria</taxon>
        <taxon>Pseudomonadati</taxon>
        <taxon>Planctomycetota</taxon>
        <taxon>Planctomycetia</taxon>
        <taxon>Gemmatales</taxon>
        <taxon>Gemmataceae</taxon>
        <taxon>Urbifossiella</taxon>
    </lineage>
</organism>
<accession>A0A517Y349</accession>
<sequence precursor="true">MRRCCWAIAAVAATLWSPSTGSAAFTLLLQQGSQSQSIELTPGNVAGTVMQTIMWKGFEIDVIASTNTPGGPVSSFVTDTTLAIRNKSAGSGGLSISLKSDGFTFPAAGTDVAVKTDLATKYYFDPAGVVGSSAIVYDGKSFKTLDTEKLIAAGESTSRVDYMSIKTTPFSIMNTMSFNGFGMGDEAFTSITTTVTSVTPAPAGVVLAASGAPFLGLATWFRRRGKPKTIA</sequence>
<dbReference type="AlphaFoldDB" id="A0A517Y349"/>
<reference evidence="2 3" key="1">
    <citation type="submission" date="2019-02" db="EMBL/GenBank/DDBJ databases">
        <title>Deep-cultivation of Planctomycetes and their phenomic and genomic characterization uncovers novel biology.</title>
        <authorList>
            <person name="Wiegand S."/>
            <person name="Jogler M."/>
            <person name="Boedeker C."/>
            <person name="Pinto D."/>
            <person name="Vollmers J."/>
            <person name="Rivas-Marin E."/>
            <person name="Kohn T."/>
            <person name="Peeters S.H."/>
            <person name="Heuer A."/>
            <person name="Rast P."/>
            <person name="Oberbeckmann S."/>
            <person name="Bunk B."/>
            <person name="Jeske O."/>
            <person name="Meyerdierks A."/>
            <person name="Storesund J.E."/>
            <person name="Kallscheuer N."/>
            <person name="Luecker S."/>
            <person name="Lage O.M."/>
            <person name="Pohl T."/>
            <person name="Merkel B.J."/>
            <person name="Hornburger P."/>
            <person name="Mueller R.-W."/>
            <person name="Bruemmer F."/>
            <person name="Labrenz M."/>
            <person name="Spormann A.M."/>
            <person name="Op den Camp H."/>
            <person name="Overmann J."/>
            <person name="Amann R."/>
            <person name="Jetten M.S.M."/>
            <person name="Mascher T."/>
            <person name="Medema M.H."/>
            <person name="Devos D.P."/>
            <person name="Kaster A.-K."/>
            <person name="Ovreas L."/>
            <person name="Rohde M."/>
            <person name="Galperin M.Y."/>
            <person name="Jogler C."/>
        </authorList>
    </citation>
    <scope>NUCLEOTIDE SEQUENCE [LARGE SCALE GENOMIC DNA]</scope>
    <source>
        <strain evidence="2 3">ETA_A1</strain>
    </source>
</reference>
<name>A0A517Y349_9BACT</name>
<evidence type="ECO:0000313" key="3">
    <source>
        <dbReference type="Proteomes" id="UP000319576"/>
    </source>
</evidence>
<feature type="chain" id="PRO_5021698194" description="PEP-CTERM sorting domain-containing protein" evidence="1">
    <location>
        <begin position="24"/>
        <end position="231"/>
    </location>
</feature>
<evidence type="ECO:0008006" key="4">
    <source>
        <dbReference type="Google" id="ProtNLM"/>
    </source>
</evidence>
<evidence type="ECO:0000256" key="1">
    <source>
        <dbReference type="SAM" id="SignalP"/>
    </source>
</evidence>
<protein>
    <recommendedName>
        <fullName evidence="4">PEP-CTERM sorting domain-containing protein</fullName>
    </recommendedName>
</protein>
<feature type="signal peptide" evidence="1">
    <location>
        <begin position="1"/>
        <end position="23"/>
    </location>
</feature>
<proteinExistence type="predicted"/>
<dbReference type="Proteomes" id="UP000319576">
    <property type="component" value="Chromosome"/>
</dbReference>
<dbReference type="EMBL" id="CP036273">
    <property type="protein sequence ID" value="QDU24167.1"/>
    <property type="molecule type" value="Genomic_DNA"/>
</dbReference>
<dbReference type="RefSeq" id="WP_145244352.1">
    <property type="nucleotide sequence ID" value="NZ_CP036273.1"/>
</dbReference>
<dbReference type="KEGG" id="uli:ETAA1_61810"/>
<evidence type="ECO:0000313" key="2">
    <source>
        <dbReference type="EMBL" id="QDU24167.1"/>
    </source>
</evidence>
<keyword evidence="1" id="KW-0732">Signal</keyword>